<dbReference type="InterPro" id="IPR008139">
    <property type="entry name" value="SaposinB_dom"/>
</dbReference>
<keyword evidence="3" id="KW-0732">Signal</keyword>
<dbReference type="FunCoup" id="A0A482WUH0">
    <property type="interactions" value="1326"/>
</dbReference>
<sequence>MFKSTLCLAVLLLPFVSLQLIEENVNYNDLRCLVCKESIKEIAAAVEKVDPSKKVPKAFRVDGDGNVGGQEVEYRRSEVFLIELLEKVCDKMEDYVKAKHKTTGEIVLFPLTLEGNKMNPLMSEVDLIQDPGLNKNIKLYCEEIVETYDEEIINAFKIESANLVDELCSVTSSLCQASSGGKEEL</sequence>
<feature type="domain" description="Saposin B-type" evidence="4">
    <location>
        <begin position="28"/>
        <end position="179"/>
    </location>
</feature>
<name>A0A482WUH0_LAOST</name>
<evidence type="ECO:0000256" key="1">
    <source>
        <dbReference type="ARBA" id="ARBA00007285"/>
    </source>
</evidence>
<dbReference type="PROSITE" id="PS50015">
    <property type="entry name" value="SAP_B"/>
    <property type="match status" value="1"/>
</dbReference>
<dbReference type="InterPro" id="IPR021852">
    <property type="entry name" value="DUF3456"/>
</dbReference>
<gene>
    <name evidence="5" type="ORF">LSTR_LSTR015333</name>
</gene>
<feature type="signal peptide" evidence="3">
    <location>
        <begin position="1"/>
        <end position="18"/>
    </location>
</feature>
<evidence type="ECO:0000256" key="3">
    <source>
        <dbReference type="SAM" id="SignalP"/>
    </source>
</evidence>
<dbReference type="InParanoid" id="A0A482WUH0"/>
<dbReference type="Proteomes" id="UP000291343">
    <property type="component" value="Unassembled WGS sequence"/>
</dbReference>
<proteinExistence type="inferred from homology"/>
<dbReference type="PANTHER" id="PTHR13341:SF2">
    <property type="entry name" value="PROTEIN SEELE"/>
    <property type="match status" value="1"/>
</dbReference>
<protein>
    <recommendedName>
        <fullName evidence="4">Saposin B-type domain-containing protein</fullName>
    </recommendedName>
</protein>
<dbReference type="Pfam" id="PF11938">
    <property type="entry name" value="DUF3456"/>
    <property type="match status" value="1"/>
</dbReference>
<keyword evidence="2" id="KW-1015">Disulfide bond</keyword>
<dbReference type="OrthoDB" id="192915at2759"/>
<dbReference type="AlphaFoldDB" id="A0A482WUH0"/>
<evidence type="ECO:0000313" key="6">
    <source>
        <dbReference type="Proteomes" id="UP000291343"/>
    </source>
</evidence>
<comment type="caution">
    <text evidence="5">The sequence shown here is derived from an EMBL/GenBank/DDBJ whole genome shotgun (WGS) entry which is preliminary data.</text>
</comment>
<comment type="similarity">
    <text evidence="1">Belongs to the canopy family.</text>
</comment>
<dbReference type="EMBL" id="QKKF02025284">
    <property type="protein sequence ID" value="RZF37143.1"/>
    <property type="molecule type" value="Genomic_DNA"/>
</dbReference>
<organism evidence="5 6">
    <name type="scientific">Laodelphax striatellus</name>
    <name type="common">Small brown planthopper</name>
    <name type="synonym">Delphax striatella</name>
    <dbReference type="NCBI Taxonomy" id="195883"/>
    <lineage>
        <taxon>Eukaryota</taxon>
        <taxon>Metazoa</taxon>
        <taxon>Ecdysozoa</taxon>
        <taxon>Arthropoda</taxon>
        <taxon>Hexapoda</taxon>
        <taxon>Insecta</taxon>
        <taxon>Pterygota</taxon>
        <taxon>Neoptera</taxon>
        <taxon>Paraneoptera</taxon>
        <taxon>Hemiptera</taxon>
        <taxon>Auchenorrhyncha</taxon>
        <taxon>Fulgoroidea</taxon>
        <taxon>Delphacidae</taxon>
        <taxon>Criomorphinae</taxon>
        <taxon>Laodelphax</taxon>
    </lineage>
</organism>
<dbReference type="PANTHER" id="PTHR13341">
    <property type="entry name" value="MIR-INTERACTING SAPOSIN-LIKE PROTEIN"/>
    <property type="match status" value="1"/>
</dbReference>
<accession>A0A482WUH0</accession>
<feature type="chain" id="PRO_5019810401" description="Saposin B-type domain-containing protein" evidence="3">
    <location>
        <begin position="19"/>
        <end position="185"/>
    </location>
</feature>
<evidence type="ECO:0000313" key="5">
    <source>
        <dbReference type="EMBL" id="RZF37143.1"/>
    </source>
</evidence>
<evidence type="ECO:0000259" key="4">
    <source>
        <dbReference type="PROSITE" id="PS50015"/>
    </source>
</evidence>
<evidence type="ECO:0000256" key="2">
    <source>
        <dbReference type="ARBA" id="ARBA00023157"/>
    </source>
</evidence>
<keyword evidence="6" id="KW-1185">Reference proteome</keyword>
<reference evidence="5 6" key="1">
    <citation type="journal article" date="2017" name="Gigascience">
        <title>Genome sequence of the small brown planthopper, Laodelphax striatellus.</title>
        <authorList>
            <person name="Zhu J."/>
            <person name="Jiang F."/>
            <person name="Wang X."/>
            <person name="Yang P."/>
            <person name="Bao Y."/>
            <person name="Zhao W."/>
            <person name="Wang W."/>
            <person name="Lu H."/>
            <person name="Wang Q."/>
            <person name="Cui N."/>
            <person name="Li J."/>
            <person name="Chen X."/>
            <person name="Luo L."/>
            <person name="Yu J."/>
            <person name="Kang L."/>
            <person name="Cui F."/>
        </authorList>
    </citation>
    <scope>NUCLEOTIDE SEQUENCE [LARGE SCALE GENOMIC DNA]</scope>
    <source>
        <strain evidence="5">Lst14</strain>
    </source>
</reference>
<dbReference type="GO" id="GO:0005783">
    <property type="term" value="C:endoplasmic reticulum"/>
    <property type="evidence" value="ECO:0007669"/>
    <property type="project" value="TreeGrafter"/>
</dbReference>
<dbReference type="STRING" id="195883.A0A482WUH0"/>
<dbReference type="InterPro" id="IPR042415">
    <property type="entry name" value="CNPY"/>
</dbReference>